<dbReference type="RefSeq" id="WP_106144268.1">
    <property type="nucleotide sequence ID" value="NZ_PVYX01000001.1"/>
</dbReference>
<evidence type="ECO:0000313" key="1">
    <source>
        <dbReference type="EMBL" id="PRX57368.1"/>
    </source>
</evidence>
<proteinExistence type="predicted"/>
<accession>A0A2T0MIF4</accession>
<sequence>MNKHQKKVFKSDLSRDLKLFGKALFDAGLIHDKKVFETAANQCINGPLPDIKGVNIDYANSWGYEIPNLQIIFTQSNPTLEIFPKEVSINSINIASKVIGNFTREDYAEDPLSHLEFNLTVQGIDKSGDTYISSWHLDRQPDKSDSISAHPAYHFQYGGKRLSLPNNAYGRHLVLDSPRLVHPPLDIILGVDFVLSNFFGEQRQNLCAIRPYTTSVSNIQRLIWRPYTHSVARNWPGYPDDDSRFEWECVSIYPQILNA</sequence>
<comment type="caution">
    <text evidence="1">The sequence shown here is derived from an EMBL/GenBank/DDBJ whole genome shotgun (WGS) entry which is preliminary data.</text>
</comment>
<dbReference type="Proteomes" id="UP000237640">
    <property type="component" value="Unassembled WGS sequence"/>
</dbReference>
<gene>
    <name evidence="1" type="ORF">CLV81_1372</name>
</gene>
<evidence type="ECO:0000313" key="2">
    <source>
        <dbReference type="Proteomes" id="UP000237640"/>
    </source>
</evidence>
<dbReference type="EMBL" id="PVYX01000001">
    <property type="protein sequence ID" value="PRX57368.1"/>
    <property type="molecule type" value="Genomic_DNA"/>
</dbReference>
<dbReference type="OrthoDB" id="8481528at2"/>
<organism evidence="1 2">
    <name type="scientific">Flagellimonas meridianipacifica</name>
    <dbReference type="NCBI Taxonomy" id="1080225"/>
    <lineage>
        <taxon>Bacteria</taxon>
        <taxon>Pseudomonadati</taxon>
        <taxon>Bacteroidota</taxon>
        <taxon>Flavobacteriia</taxon>
        <taxon>Flavobacteriales</taxon>
        <taxon>Flavobacteriaceae</taxon>
        <taxon>Flagellimonas</taxon>
    </lineage>
</organism>
<dbReference type="AlphaFoldDB" id="A0A2T0MIF4"/>
<protein>
    <submittedName>
        <fullName evidence="1">Uncharacterized protein</fullName>
    </submittedName>
</protein>
<reference evidence="1 2" key="1">
    <citation type="submission" date="2018-03" db="EMBL/GenBank/DDBJ databases">
        <title>Genomic Encyclopedia of Archaeal and Bacterial Type Strains, Phase II (KMG-II): from individual species to whole genera.</title>
        <authorList>
            <person name="Goeker M."/>
        </authorList>
    </citation>
    <scope>NUCLEOTIDE SEQUENCE [LARGE SCALE GENOMIC DNA]</scope>
    <source>
        <strain evidence="1 2">DSM 25027</strain>
    </source>
</reference>
<keyword evidence="2" id="KW-1185">Reference proteome</keyword>
<name>A0A2T0MIF4_9FLAO</name>